<organism evidence="2">
    <name type="scientific">marine sediment metagenome</name>
    <dbReference type="NCBI Taxonomy" id="412755"/>
    <lineage>
        <taxon>unclassified sequences</taxon>
        <taxon>metagenomes</taxon>
        <taxon>ecological metagenomes</taxon>
    </lineage>
</organism>
<feature type="domain" description="Schlafen AlbA-2" evidence="1">
    <location>
        <begin position="7"/>
        <end position="113"/>
    </location>
</feature>
<dbReference type="PANTHER" id="PTHR30595">
    <property type="entry name" value="GLPR-RELATED TRANSCRIPTIONAL REPRESSOR"/>
    <property type="match status" value="1"/>
</dbReference>
<dbReference type="PANTHER" id="PTHR30595:SF6">
    <property type="entry name" value="SCHLAFEN ALBA-2 DOMAIN-CONTAINING PROTEIN"/>
    <property type="match status" value="1"/>
</dbReference>
<feature type="non-terminal residue" evidence="2">
    <location>
        <position position="263"/>
    </location>
</feature>
<protein>
    <recommendedName>
        <fullName evidence="1">Schlafen AlbA-2 domain-containing protein</fullName>
    </recommendedName>
</protein>
<sequence length="263" mass="29714">IEFKLAERKFSFDSGKKSLCGYIVALANEGGGRLVLGVTDKKPRIVRGTNAFKNTNKLEKSLYHKLKRRITVSKLSVDGKRVLIIDIPSRPIGEALELEGQYLMRVRDALVPMSPDKLKKINNEAVSDFSSKTLPGITYGDLTPNTINELRRLLINSNRVEKDLTKQADKQMLQDLGLIDGDKITVAALVLLGSSAALKRFIPNSEIRYGYKSNEKEIRNQESVIYTDGYLSYYNKLWEKVDSRNLVLHIPQGLLLKEKKVFD</sequence>
<comment type="caution">
    <text evidence="2">The sequence shown here is derived from an EMBL/GenBank/DDBJ whole genome shotgun (WGS) entry which is preliminary data.</text>
</comment>
<dbReference type="InterPro" id="IPR007421">
    <property type="entry name" value="Schlafen_AlbA_2_dom"/>
</dbReference>
<dbReference type="InterPro" id="IPR038461">
    <property type="entry name" value="Schlafen_AlbA_2_dom_sf"/>
</dbReference>
<dbReference type="AlphaFoldDB" id="X0V134"/>
<dbReference type="Gene3D" id="3.30.950.30">
    <property type="entry name" value="Schlafen, AAA domain"/>
    <property type="match status" value="1"/>
</dbReference>
<feature type="non-terminal residue" evidence="2">
    <location>
        <position position="1"/>
    </location>
</feature>
<accession>X0V134</accession>
<name>X0V134_9ZZZZ</name>
<evidence type="ECO:0000259" key="1">
    <source>
        <dbReference type="Pfam" id="PF04326"/>
    </source>
</evidence>
<reference evidence="2" key="1">
    <citation type="journal article" date="2014" name="Front. Microbiol.">
        <title>High frequency of phylogenetically diverse reductive dehalogenase-homologous genes in deep subseafloor sedimentary metagenomes.</title>
        <authorList>
            <person name="Kawai M."/>
            <person name="Futagami T."/>
            <person name="Toyoda A."/>
            <person name="Takaki Y."/>
            <person name="Nishi S."/>
            <person name="Hori S."/>
            <person name="Arai W."/>
            <person name="Tsubouchi T."/>
            <person name="Morono Y."/>
            <person name="Uchiyama I."/>
            <person name="Ito T."/>
            <person name="Fujiyama A."/>
            <person name="Inagaki F."/>
            <person name="Takami H."/>
        </authorList>
    </citation>
    <scope>NUCLEOTIDE SEQUENCE</scope>
    <source>
        <strain evidence="2">Expedition CK06-06</strain>
    </source>
</reference>
<dbReference type="Pfam" id="PF04326">
    <property type="entry name" value="SLFN_AlbA_2"/>
    <property type="match status" value="1"/>
</dbReference>
<evidence type="ECO:0000313" key="2">
    <source>
        <dbReference type="EMBL" id="GAG06233.1"/>
    </source>
</evidence>
<proteinExistence type="predicted"/>
<dbReference type="EMBL" id="BARS01029588">
    <property type="protein sequence ID" value="GAG06233.1"/>
    <property type="molecule type" value="Genomic_DNA"/>
</dbReference>
<gene>
    <name evidence="2" type="ORF">S01H1_46228</name>
</gene>